<name>A0A0P9CYH8_9CHLR</name>
<accession>A0A0P9CYH8</accession>
<reference evidence="1 2" key="1">
    <citation type="submission" date="2015-09" db="EMBL/GenBank/DDBJ databases">
        <title>Draft genome sequence of Kouleothrix aurantiaca JCM 19913.</title>
        <authorList>
            <person name="Hemp J."/>
        </authorList>
    </citation>
    <scope>NUCLEOTIDE SEQUENCE [LARGE SCALE GENOMIC DNA]</scope>
    <source>
        <strain evidence="1 2">COM-B</strain>
    </source>
</reference>
<evidence type="ECO:0000313" key="2">
    <source>
        <dbReference type="Proteomes" id="UP000050509"/>
    </source>
</evidence>
<proteinExistence type="predicted"/>
<dbReference type="Proteomes" id="UP000050509">
    <property type="component" value="Unassembled WGS sequence"/>
</dbReference>
<gene>
    <name evidence="1" type="ORF">SE17_20870</name>
</gene>
<evidence type="ECO:0000313" key="1">
    <source>
        <dbReference type="EMBL" id="KPV51494.1"/>
    </source>
</evidence>
<comment type="caution">
    <text evidence="1">The sequence shown here is derived from an EMBL/GenBank/DDBJ whole genome shotgun (WGS) entry which is preliminary data.</text>
</comment>
<dbReference type="EMBL" id="LJCR01000891">
    <property type="protein sequence ID" value="KPV51494.1"/>
    <property type="molecule type" value="Genomic_DNA"/>
</dbReference>
<dbReference type="AlphaFoldDB" id="A0A0P9CYH8"/>
<protein>
    <submittedName>
        <fullName evidence="1">Uncharacterized protein</fullName>
    </submittedName>
</protein>
<keyword evidence="2" id="KW-1185">Reference proteome</keyword>
<sequence>MAGRWRRGCLTVVLACCIALSLAGVFAVIGIKTRRVRIAPPAELLDLGPIWVGDFCRDDVAHHRHPPGWCPRDYTVYVILRFGARGSIHPLLQIPDPRSLPPHT</sequence>
<organism evidence="1 2">
    <name type="scientific">Kouleothrix aurantiaca</name>
    <dbReference type="NCBI Taxonomy" id="186479"/>
    <lineage>
        <taxon>Bacteria</taxon>
        <taxon>Bacillati</taxon>
        <taxon>Chloroflexota</taxon>
        <taxon>Chloroflexia</taxon>
        <taxon>Chloroflexales</taxon>
        <taxon>Roseiflexineae</taxon>
        <taxon>Roseiflexaceae</taxon>
        <taxon>Kouleothrix</taxon>
    </lineage>
</organism>